<protein>
    <submittedName>
        <fullName evidence="3">Uncharacterized protein</fullName>
    </submittedName>
</protein>
<keyword evidence="2" id="KW-0812">Transmembrane</keyword>
<keyword evidence="4" id="KW-1185">Reference proteome</keyword>
<keyword evidence="2" id="KW-1133">Transmembrane helix</keyword>
<comment type="caution">
    <text evidence="3">The sequence shown here is derived from an EMBL/GenBank/DDBJ whole genome shotgun (WGS) entry which is preliminary data.</text>
</comment>
<dbReference type="AlphaFoldDB" id="A0A9X2C284"/>
<keyword evidence="2" id="KW-0472">Membrane</keyword>
<proteinExistence type="predicted"/>
<evidence type="ECO:0000256" key="2">
    <source>
        <dbReference type="SAM" id="Phobius"/>
    </source>
</evidence>
<evidence type="ECO:0000313" key="4">
    <source>
        <dbReference type="Proteomes" id="UP001139353"/>
    </source>
</evidence>
<feature type="region of interest" description="Disordered" evidence="1">
    <location>
        <begin position="61"/>
        <end position="86"/>
    </location>
</feature>
<evidence type="ECO:0000313" key="3">
    <source>
        <dbReference type="EMBL" id="MCK9689643.1"/>
    </source>
</evidence>
<sequence length="86" mass="8865">MLIVAVGWGYVVLMMALAEALEPGGSVLGAIVTLLLYGVLPLTIVLYVGGARRRARARRAASLRDVDPGGGGEPPGDAVAPVREEP</sequence>
<reference evidence="3" key="1">
    <citation type="submission" date="2021-11" db="EMBL/GenBank/DDBJ databases">
        <title>BS-T2-15 a new species belonging to the Comamonadaceae family isolated from the soil of a French oak forest.</title>
        <authorList>
            <person name="Mieszkin S."/>
            <person name="Alain K."/>
        </authorList>
    </citation>
    <scope>NUCLEOTIDE SEQUENCE</scope>
    <source>
        <strain evidence="3">BS-T2-15</strain>
    </source>
</reference>
<feature type="compositionally biased region" description="Low complexity" evidence="1">
    <location>
        <begin position="75"/>
        <end position="86"/>
    </location>
</feature>
<dbReference type="EMBL" id="JAJLJH010000017">
    <property type="protein sequence ID" value="MCK9689643.1"/>
    <property type="molecule type" value="Genomic_DNA"/>
</dbReference>
<organism evidence="3 4">
    <name type="scientific">Scleromatobacter humisilvae</name>
    <dbReference type="NCBI Taxonomy" id="2897159"/>
    <lineage>
        <taxon>Bacteria</taxon>
        <taxon>Pseudomonadati</taxon>
        <taxon>Pseudomonadota</taxon>
        <taxon>Betaproteobacteria</taxon>
        <taxon>Burkholderiales</taxon>
        <taxon>Sphaerotilaceae</taxon>
        <taxon>Scleromatobacter</taxon>
    </lineage>
</organism>
<feature type="transmembrane region" description="Helical" evidence="2">
    <location>
        <begin position="30"/>
        <end position="49"/>
    </location>
</feature>
<accession>A0A9X2C284</accession>
<dbReference type="Proteomes" id="UP001139353">
    <property type="component" value="Unassembled WGS sequence"/>
</dbReference>
<evidence type="ECO:0000256" key="1">
    <source>
        <dbReference type="SAM" id="MobiDB-lite"/>
    </source>
</evidence>
<gene>
    <name evidence="3" type="ORF">LPC04_28320</name>
</gene>
<name>A0A9X2C284_9BURK</name>
<dbReference type="RefSeq" id="WP_275685696.1">
    <property type="nucleotide sequence ID" value="NZ_JAJLJH010000017.1"/>
</dbReference>